<dbReference type="EMBL" id="JAGTXO010000005">
    <property type="protein sequence ID" value="KAG8467745.1"/>
    <property type="molecule type" value="Genomic_DNA"/>
</dbReference>
<keyword evidence="1" id="KW-0812">Transmembrane</keyword>
<dbReference type="OMA" id="IMVRAFR"/>
<feature type="transmembrane region" description="Helical" evidence="1">
    <location>
        <begin position="252"/>
        <end position="272"/>
    </location>
</feature>
<dbReference type="SUPFAM" id="SSF103481">
    <property type="entry name" value="Multidrug resistance efflux transporter EmrE"/>
    <property type="match status" value="1"/>
</dbReference>
<sequence length="375" mass="38327">MFQARRSRTPPASHGAGVLAGFLAALSVSCDGLLVKLASRDGANLSTIMVFKSGLGAGCLVAMMALLALVSVCVAPGGAREALRVEWPSRTGLAHILFGGVMSAVMSLGFTLAFYFATSANVLALTALAPIWTALFTRPVLGLPLPWRTIWANAGALLGTAVVVGGVVLEARGSVRQSARNPVLGTFFALTVSLSSAAVVTTIRSAHQRAPGTRMLLASLLGMVLATMIGLALVPLLQPAGEPLLPADARAIAWLAISGFFVVALALVLITLAARLASPAEVSLILQVEGLLGPISTFAFLGEVPSAYSLGGGSFVLLMVATHEALALYDGRRAASRRHGDAPAAVESAPAAAAAVKALAPANPHREARVFVSSA</sequence>
<dbReference type="PROSITE" id="PS51257">
    <property type="entry name" value="PROKAR_LIPOPROTEIN"/>
    <property type="match status" value="1"/>
</dbReference>
<accession>A0A8J5XTQ1</accession>
<dbReference type="AlphaFoldDB" id="A0A8J5XTQ1"/>
<dbReference type="InterPro" id="IPR037185">
    <property type="entry name" value="EmrE-like"/>
</dbReference>
<evidence type="ECO:0008006" key="4">
    <source>
        <dbReference type="Google" id="ProtNLM"/>
    </source>
</evidence>
<feature type="transmembrane region" description="Helical" evidence="1">
    <location>
        <begin position="215"/>
        <end position="237"/>
    </location>
</feature>
<dbReference type="OrthoDB" id="306876at2759"/>
<dbReference type="GO" id="GO:0016020">
    <property type="term" value="C:membrane"/>
    <property type="evidence" value="ECO:0007669"/>
    <property type="project" value="TreeGrafter"/>
</dbReference>
<dbReference type="Proteomes" id="UP000751190">
    <property type="component" value="Unassembled WGS sequence"/>
</dbReference>
<feature type="transmembrane region" description="Helical" evidence="1">
    <location>
        <begin position="150"/>
        <end position="171"/>
    </location>
</feature>
<organism evidence="2 3">
    <name type="scientific">Diacronema lutheri</name>
    <name type="common">Unicellular marine alga</name>
    <name type="synonym">Monochrysis lutheri</name>
    <dbReference type="NCBI Taxonomy" id="2081491"/>
    <lineage>
        <taxon>Eukaryota</taxon>
        <taxon>Haptista</taxon>
        <taxon>Haptophyta</taxon>
        <taxon>Pavlovophyceae</taxon>
        <taxon>Pavlovales</taxon>
        <taxon>Pavlovaceae</taxon>
        <taxon>Diacronema</taxon>
    </lineage>
</organism>
<name>A0A8J5XTQ1_DIALT</name>
<keyword evidence="1" id="KW-1133">Transmembrane helix</keyword>
<keyword evidence="3" id="KW-1185">Reference proteome</keyword>
<evidence type="ECO:0000256" key="1">
    <source>
        <dbReference type="SAM" id="Phobius"/>
    </source>
</evidence>
<evidence type="ECO:0000313" key="2">
    <source>
        <dbReference type="EMBL" id="KAG8467745.1"/>
    </source>
</evidence>
<feature type="transmembrane region" description="Helical" evidence="1">
    <location>
        <begin position="284"/>
        <end position="301"/>
    </location>
</feature>
<evidence type="ECO:0000313" key="3">
    <source>
        <dbReference type="Proteomes" id="UP000751190"/>
    </source>
</evidence>
<gene>
    <name evidence="2" type="ORF">KFE25_006797</name>
</gene>
<protein>
    <recommendedName>
        <fullName evidence="4">EamA domain-containing protein</fullName>
    </recommendedName>
</protein>
<keyword evidence="1" id="KW-0472">Membrane</keyword>
<feature type="transmembrane region" description="Helical" evidence="1">
    <location>
        <begin position="122"/>
        <end position="141"/>
    </location>
</feature>
<comment type="caution">
    <text evidence="2">The sequence shown here is derived from an EMBL/GenBank/DDBJ whole genome shotgun (WGS) entry which is preliminary data.</text>
</comment>
<feature type="transmembrane region" description="Helical" evidence="1">
    <location>
        <begin position="54"/>
        <end position="75"/>
    </location>
</feature>
<proteinExistence type="predicted"/>
<reference evidence="2" key="1">
    <citation type="submission" date="2021-05" db="EMBL/GenBank/DDBJ databases">
        <title>The genome of the haptophyte Pavlova lutheri (Diacronema luteri, Pavlovales) - a model for lipid biosynthesis in eukaryotic algae.</title>
        <authorList>
            <person name="Hulatt C.J."/>
            <person name="Posewitz M.C."/>
        </authorList>
    </citation>
    <scope>NUCLEOTIDE SEQUENCE</scope>
    <source>
        <strain evidence="2">NIVA-4/92</strain>
    </source>
</reference>
<dbReference type="PANTHER" id="PTHR22911">
    <property type="entry name" value="ACYL-MALONYL CONDENSING ENZYME-RELATED"/>
    <property type="match status" value="1"/>
</dbReference>
<feature type="transmembrane region" description="Helical" evidence="1">
    <location>
        <begin position="183"/>
        <end position="203"/>
    </location>
</feature>
<feature type="transmembrane region" description="Helical" evidence="1">
    <location>
        <begin position="307"/>
        <end position="329"/>
    </location>
</feature>
<feature type="transmembrane region" description="Helical" evidence="1">
    <location>
        <begin position="96"/>
        <end position="116"/>
    </location>
</feature>